<evidence type="ECO:0000313" key="3">
    <source>
        <dbReference type="EMBL" id="KAL1891855.1"/>
    </source>
</evidence>
<sequence length="710" mass="79193">MKYKPIIPFSYGDPSPLESSHSGSGIKSWFTSRWHNPRWRRFALPRIGALLVSAFLFYSVIRFRHQELEIISVQSTADDSNTLLDGSGGDASEAPAASSDVSIAAPSVVPSVSPIVEQPASIGRPPPVLPPPVSKPFNKVDDSNYPGGCMPFMTRLSQKPGPLSEGKRHLPYVRPPPQCRTFNLSSLETLIDDMRTTVQDPDLFRLFENSFPNTLDTMIKWYGYANETDPETKEETTTDEELTYIITGDIDAMWLRDSAAQLSSYSSLLETGGGHDDDDTDDDTPTLARLWRGLINMQARYVLISPYCHSFQPPRESGIPPTRNGAYAQNHPMPPYDRTLVFDCKWELDSLAYFLDISATYFEKTGDIAFFGKYNWVDAVEAAVDAAGAMREGTYDADGHVLKSGYTFTGWTDRGSETLTNNGLGNPSLRNGMVRTAFRPSDDATIFQFLVPANIQWAASLERAHEIMARLASYPSSPNFSQEQIDKAKNLTTVMHDFARGIRQGIAEHAVVHHRKYGDIFAYEVDGYGSTNLMDDANIPSLLSIPLLGFLKYPRAPPKAPWTDKDGIIHKEHDYYKIYENTRQFALSPANPYYAWATPDSFASVGGPHLGPGRGWPMASIVAALTTYRVADMDDPVARNEVVALQINMLLNSTFGAGVMHESIDTWAPHVWTRPWFGWANGLFGELILTIAKDDQERPEEERLLSRSWQ</sequence>
<dbReference type="EMBL" id="JAWCUI010000049">
    <property type="protein sequence ID" value="KAL1891855.1"/>
    <property type="molecule type" value="Genomic_DNA"/>
</dbReference>
<protein>
    <recommendedName>
        <fullName evidence="5">Duf1237 domain-containing protein</fullName>
    </recommendedName>
</protein>
<feature type="region of interest" description="Disordered" evidence="1">
    <location>
        <begin position="79"/>
        <end position="100"/>
    </location>
</feature>
<dbReference type="Gene3D" id="1.50.10.10">
    <property type="match status" value="1"/>
</dbReference>
<proteinExistence type="predicted"/>
<dbReference type="InterPro" id="IPR008313">
    <property type="entry name" value="GH125"/>
</dbReference>
<feature type="transmembrane region" description="Helical" evidence="2">
    <location>
        <begin position="43"/>
        <end position="61"/>
    </location>
</feature>
<dbReference type="SUPFAM" id="SSF48208">
    <property type="entry name" value="Six-hairpin glycosidases"/>
    <property type="match status" value="1"/>
</dbReference>
<dbReference type="Pfam" id="PF06824">
    <property type="entry name" value="Glyco_hydro_125"/>
    <property type="match status" value="1"/>
</dbReference>
<keyword evidence="4" id="KW-1185">Reference proteome</keyword>
<dbReference type="InterPro" id="IPR012341">
    <property type="entry name" value="6hp_glycosidase-like_sf"/>
</dbReference>
<evidence type="ECO:0000256" key="2">
    <source>
        <dbReference type="SAM" id="Phobius"/>
    </source>
</evidence>
<evidence type="ECO:0008006" key="5">
    <source>
        <dbReference type="Google" id="ProtNLM"/>
    </source>
</evidence>
<keyword evidence="2" id="KW-0812">Transmembrane</keyword>
<keyword evidence="2" id="KW-1133">Transmembrane helix</keyword>
<dbReference type="SMART" id="SM01149">
    <property type="entry name" value="DUF1237"/>
    <property type="match status" value="1"/>
</dbReference>
<name>A0ABR3YVJ5_9PEZI</name>
<reference evidence="3 4" key="1">
    <citation type="journal article" date="2024" name="IMA Fungus">
        <title>IMA Genome - F19 : A genome assembly and annotation guide to empower mycologists, including annotated draft genome sequences of Ceratocystis pirilliformis, Diaporthe australafricana, Fusarium ophioides, Paecilomyces lecythidis, and Sporothrix stenoceras.</title>
        <authorList>
            <person name="Aylward J."/>
            <person name="Wilson A.M."/>
            <person name="Visagie C.M."/>
            <person name="Spraker J."/>
            <person name="Barnes I."/>
            <person name="Buitendag C."/>
            <person name="Ceriani C."/>
            <person name="Del Mar Angel L."/>
            <person name="du Plessis D."/>
            <person name="Fuchs T."/>
            <person name="Gasser K."/>
            <person name="Kramer D."/>
            <person name="Li W."/>
            <person name="Munsamy K."/>
            <person name="Piso A."/>
            <person name="Price J.L."/>
            <person name="Sonnekus B."/>
            <person name="Thomas C."/>
            <person name="van der Nest A."/>
            <person name="van Dijk A."/>
            <person name="van Heerden A."/>
            <person name="van Vuuren N."/>
            <person name="Yilmaz N."/>
            <person name="Duong T.A."/>
            <person name="van der Merwe N.A."/>
            <person name="Wingfield M.J."/>
            <person name="Wingfield B.D."/>
        </authorList>
    </citation>
    <scope>NUCLEOTIDE SEQUENCE [LARGE SCALE GENOMIC DNA]</scope>
    <source>
        <strain evidence="3 4">CMW 5346</strain>
    </source>
</reference>
<comment type="caution">
    <text evidence="3">The sequence shown here is derived from an EMBL/GenBank/DDBJ whole genome shotgun (WGS) entry which is preliminary data.</text>
</comment>
<dbReference type="InterPro" id="IPR008928">
    <property type="entry name" value="6-hairpin_glycosidase_sf"/>
</dbReference>
<gene>
    <name evidence="3" type="ORF">Sste5346_007399</name>
</gene>
<accession>A0ABR3YVJ5</accession>
<organism evidence="3 4">
    <name type="scientific">Sporothrix stenoceras</name>
    <dbReference type="NCBI Taxonomy" id="5173"/>
    <lineage>
        <taxon>Eukaryota</taxon>
        <taxon>Fungi</taxon>
        <taxon>Dikarya</taxon>
        <taxon>Ascomycota</taxon>
        <taxon>Pezizomycotina</taxon>
        <taxon>Sordariomycetes</taxon>
        <taxon>Sordariomycetidae</taxon>
        <taxon>Ophiostomatales</taxon>
        <taxon>Ophiostomataceae</taxon>
        <taxon>Sporothrix</taxon>
    </lineage>
</organism>
<evidence type="ECO:0000256" key="1">
    <source>
        <dbReference type="SAM" id="MobiDB-lite"/>
    </source>
</evidence>
<dbReference type="PANTHER" id="PTHR31047:SF2">
    <property type="entry name" value="DUF1237 DOMAIN-CONTAINING PROTEIN"/>
    <property type="match status" value="1"/>
</dbReference>
<keyword evidence="2" id="KW-0472">Membrane</keyword>
<evidence type="ECO:0000313" key="4">
    <source>
        <dbReference type="Proteomes" id="UP001583186"/>
    </source>
</evidence>
<dbReference type="PANTHER" id="PTHR31047">
    <property type="entry name" value="MEIOTICALLY UP-REGULATED GENE 157 PROTEIN"/>
    <property type="match status" value="1"/>
</dbReference>
<dbReference type="Proteomes" id="UP001583186">
    <property type="component" value="Unassembled WGS sequence"/>
</dbReference>